<dbReference type="PROSITE" id="PS50103">
    <property type="entry name" value="ZF_C3H1"/>
    <property type="match status" value="1"/>
</dbReference>
<keyword evidence="2 4" id="KW-0863">Zinc-finger</keyword>
<dbReference type="SUPFAM" id="SSF90229">
    <property type="entry name" value="CCCH zinc finger"/>
    <property type="match status" value="1"/>
</dbReference>
<reference evidence="6 7" key="1">
    <citation type="submission" date="2019-05" db="EMBL/GenBank/DDBJ databases">
        <title>The compact genome of Giardia muris reveals important steps in the evolution of intestinal protozoan parasites.</title>
        <authorList>
            <person name="Xu F."/>
            <person name="Jimenez-Gonzalez A."/>
            <person name="Einarsson E."/>
            <person name="Astvaldsson A."/>
            <person name="Peirasmaki D."/>
            <person name="Eckmann L."/>
            <person name="Andersson J.O."/>
            <person name="Svard S.G."/>
            <person name="Jerlstrom-Hultqvist J."/>
        </authorList>
    </citation>
    <scope>NUCLEOTIDE SEQUENCE [LARGE SCALE GENOMIC DNA]</scope>
    <source>
        <strain evidence="6 7">Roberts-Thomson</strain>
    </source>
</reference>
<accession>A0A4Z1SWB5</accession>
<keyword evidence="1 4" id="KW-0479">Metal-binding</keyword>
<evidence type="ECO:0000313" key="6">
    <source>
        <dbReference type="EMBL" id="TNJ30064.1"/>
    </source>
</evidence>
<keyword evidence="7" id="KW-1185">Reference proteome</keyword>
<dbReference type="Proteomes" id="UP000315496">
    <property type="component" value="Chromosome 1"/>
</dbReference>
<feature type="domain" description="C3H1-type" evidence="5">
    <location>
        <begin position="54"/>
        <end position="82"/>
    </location>
</feature>
<dbReference type="OrthoDB" id="10256702at2759"/>
<evidence type="ECO:0000313" key="7">
    <source>
        <dbReference type="Proteomes" id="UP000315496"/>
    </source>
</evidence>
<name>A0A4Z1SWB5_GIAMU</name>
<dbReference type="GO" id="GO:0008270">
    <property type="term" value="F:zinc ion binding"/>
    <property type="evidence" value="ECO:0007669"/>
    <property type="project" value="UniProtKB-KW"/>
</dbReference>
<gene>
    <name evidence="6" type="ORF">GMRT_10381</name>
</gene>
<feature type="zinc finger region" description="C3H1-type" evidence="4">
    <location>
        <begin position="54"/>
        <end position="82"/>
    </location>
</feature>
<dbReference type="Gene3D" id="6.10.250.3220">
    <property type="match status" value="1"/>
</dbReference>
<dbReference type="EMBL" id="VDLU01000001">
    <property type="protein sequence ID" value="TNJ30064.1"/>
    <property type="molecule type" value="Genomic_DNA"/>
</dbReference>
<evidence type="ECO:0000256" key="4">
    <source>
        <dbReference type="PROSITE-ProRule" id="PRU00723"/>
    </source>
</evidence>
<dbReference type="VEuPathDB" id="GiardiaDB:GMRT_10381"/>
<comment type="caution">
    <text evidence="6">The sequence shown here is derived from an EMBL/GenBank/DDBJ whole genome shotgun (WGS) entry which is preliminary data.</text>
</comment>
<dbReference type="InterPro" id="IPR000571">
    <property type="entry name" value="Znf_CCCH"/>
</dbReference>
<dbReference type="InterPro" id="IPR036855">
    <property type="entry name" value="Znf_CCCH_sf"/>
</dbReference>
<dbReference type="Pfam" id="PF00642">
    <property type="entry name" value="zf-CCCH"/>
    <property type="match status" value="1"/>
</dbReference>
<protein>
    <submittedName>
        <fullName evidence="6">Zinc finger domain-containing protein</fullName>
    </submittedName>
</protein>
<evidence type="ECO:0000256" key="3">
    <source>
        <dbReference type="ARBA" id="ARBA00022833"/>
    </source>
</evidence>
<dbReference type="AlphaFoldDB" id="A0A4Z1SWB5"/>
<organism evidence="6 7">
    <name type="scientific">Giardia muris</name>
    <dbReference type="NCBI Taxonomy" id="5742"/>
    <lineage>
        <taxon>Eukaryota</taxon>
        <taxon>Metamonada</taxon>
        <taxon>Diplomonadida</taxon>
        <taxon>Hexamitidae</taxon>
        <taxon>Giardiinae</taxon>
        <taxon>Giardia</taxon>
    </lineage>
</organism>
<sequence>MEPKVVIAPVSLHCWRAPARPRPSTCSNSNEWIRELRVAIKGSREEPELKAGSQPQQGVCRDFYRTGYCPFGSACIYLHVRPEDL</sequence>
<proteinExistence type="predicted"/>
<evidence type="ECO:0000256" key="1">
    <source>
        <dbReference type="ARBA" id="ARBA00022723"/>
    </source>
</evidence>
<evidence type="ECO:0000256" key="2">
    <source>
        <dbReference type="ARBA" id="ARBA00022771"/>
    </source>
</evidence>
<dbReference type="SMART" id="SM00356">
    <property type="entry name" value="ZnF_C3H1"/>
    <property type="match status" value="1"/>
</dbReference>
<evidence type="ECO:0000259" key="5">
    <source>
        <dbReference type="PROSITE" id="PS50103"/>
    </source>
</evidence>
<keyword evidence="3 4" id="KW-0862">Zinc</keyword>